<dbReference type="Proteomes" id="UP000765509">
    <property type="component" value="Unassembled WGS sequence"/>
</dbReference>
<keyword evidence="3" id="KW-1185">Reference proteome</keyword>
<feature type="domain" description="Reverse transcriptase Ty1/copia-type" evidence="1">
    <location>
        <begin position="160"/>
        <end position="218"/>
    </location>
</feature>
<accession>A0A9Q3BER1</accession>
<evidence type="ECO:0000259" key="1">
    <source>
        <dbReference type="Pfam" id="PF07727"/>
    </source>
</evidence>
<organism evidence="2 3">
    <name type="scientific">Austropuccinia psidii MF-1</name>
    <dbReference type="NCBI Taxonomy" id="1389203"/>
    <lineage>
        <taxon>Eukaryota</taxon>
        <taxon>Fungi</taxon>
        <taxon>Dikarya</taxon>
        <taxon>Basidiomycota</taxon>
        <taxon>Pucciniomycotina</taxon>
        <taxon>Pucciniomycetes</taxon>
        <taxon>Pucciniales</taxon>
        <taxon>Sphaerophragmiaceae</taxon>
        <taxon>Austropuccinia</taxon>
    </lineage>
</organism>
<sequence>MLVYENHALAYRILRISDKWLIISSHVKFKGSCFPSSAKLPAKKYLKTQILDLFSNLPFHCSSTNENTSNGVDDCSLEGEEFYGALEEQPTQRIRVIGPRNPTLISGSVSTNNILPYRTREHWAIKSNVPKSYQEAARSDQRKEWRNSITQDLNNMTRLNVWTIRDDKDKDHPITSTWAFKAKKDDQQQITKYEARLCAQGFHQIQDLDYTQTFSPTGYISSL</sequence>
<gene>
    <name evidence="2" type="ORF">O181_003595</name>
</gene>
<comment type="caution">
    <text evidence="2">The sequence shown here is derived from an EMBL/GenBank/DDBJ whole genome shotgun (WGS) entry which is preliminary data.</text>
</comment>
<dbReference type="OrthoDB" id="2517917at2759"/>
<dbReference type="InterPro" id="IPR013103">
    <property type="entry name" value="RVT_2"/>
</dbReference>
<dbReference type="EMBL" id="AVOT02000646">
    <property type="protein sequence ID" value="MBW0463880.1"/>
    <property type="molecule type" value="Genomic_DNA"/>
</dbReference>
<evidence type="ECO:0000313" key="3">
    <source>
        <dbReference type="Proteomes" id="UP000765509"/>
    </source>
</evidence>
<dbReference type="AlphaFoldDB" id="A0A9Q3BER1"/>
<name>A0A9Q3BER1_9BASI</name>
<proteinExistence type="predicted"/>
<dbReference type="Pfam" id="PF07727">
    <property type="entry name" value="RVT_2"/>
    <property type="match status" value="1"/>
</dbReference>
<evidence type="ECO:0000313" key="2">
    <source>
        <dbReference type="EMBL" id="MBW0463880.1"/>
    </source>
</evidence>
<protein>
    <recommendedName>
        <fullName evidence="1">Reverse transcriptase Ty1/copia-type domain-containing protein</fullName>
    </recommendedName>
</protein>
<reference evidence="2" key="1">
    <citation type="submission" date="2021-03" db="EMBL/GenBank/DDBJ databases">
        <title>Draft genome sequence of rust myrtle Austropuccinia psidii MF-1, a brazilian biotype.</title>
        <authorList>
            <person name="Quecine M.C."/>
            <person name="Pachon D.M.R."/>
            <person name="Bonatelli M.L."/>
            <person name="Correr F.H."/>
            <person name="Franceschini L.M."/>
            <person name="Leite T.F."/>
            <person name="Margarido G.R.A."/>
            <person name="Almeida C.A."/>
            <person name="Ferrarezi J.A."/>
            <person name="Labate C.A."/>
        </authorList>
    </citation>
    <scope>NUCLEOTIDE SEQUENCE</scope>
    <source>
        <strain evidence="2">MF-1</strain>
    </source>
</reference>